<dbReference type="InterPro" id="IPR011009">
    <property type="entry name" value="Kinase-like_dom_sf"/>
</dbReference>
<sequence>MPTMAHWRIGFTAALAMKSQFVASGCCFLAWNQRQQICLDVAVALHHMHYTMNPYHVQRNILLHEEFEEKDWKCAKGSSDSSRRHSANPASWSKEYLAPEYLEQGNLSPSTDIFAYGVVLLEILHAKMPITRSEEKGKGNVWLCEKIKSMLHSEDAEEPRQWTYASVRRRSLI</sequence>
<feature type="domain" description="Protein kinase" evidence="2">
    <location>
        <begin position="1"/>
        <end position="173"/>
    </location>
</feature>
<accession>A0AAN8VFP8</accession>
<dbReference type="PROSITE" id="PS50011">
    <property type="entry name" value="PROTEIN_KINASE_DOM"/>
    <property type="match status" value="1"/>
</dbReference>
<proteinExistence type="predicted"/>
<dbReference type="SUPFAM" id="SSF56112">
    <property type="entry name" value="Protein kinase-like (PK-like)"/>
    <property type="match status" value="1"/>
</dbReference>
<keyword evidence="3" id="KW-0808">Transferase</keyword>
<dbReference type="InterPro" id="IPR000719">
    <property type="entry name" value="Prot_kinase_dom"/>
</dbReference>
<dbReference type="PANTHER" id="PTHR45927">
    <property type="entry name" value="LYSM-DOMAIN RECEPTOR-LIKE KINASE-RELATED"/>
    <property type="match status" value="1"/>
</dbReference>
<dbReference type="PANTHER" id="PTHR45927:SF13">
    <property type="entry name" value="PROTEIN LYK2"/>
    <property type="match status" value="1"/>
</dbReference>
<comment type="caution">
    <text evidence="3">The sequence shown here is derived from an EMBL/GenBank/DDBJ whole genome shotgun (WGS) entry which is preliminary data.</text>
</comment>
<name>A0AAN8VFP8_9MAGN</name>
<dbReference type="Pfam" id="PF00069">
    <property type="entry name" value="Pkinase"/>
    <property type="match status" value="1"/>
</dbReference>
<evidence type="ECO:0000313" key="3">
    <source>
        <dbReference type="EMBL" id="KAK6928507.1"/>
    </source>
</evidence>
<protein>
    <submittedName>
        <fullName evidence="3">Protein kinase domain</fullName>
    </submittedName>
</protein>
<evidence type="ECO:0000256" key="1">
    <source>
        <dbReference type="SAM" id="SignalP"/>
    </source>
</evidence>
<evidence type="ECO:0000259" key="2">
    <source>
        <dbReference type="PROSITE" id="PS50011"/>
    </source>
</evidence>
<feature type="signal peptide" evidence="1">
    <location>
        <begin position="1"/>
        <end position="24"/>
    </location>
</feature>
<dbReference type="Gene3D" id="1.10.510.10">
    <property type="entry name" value="Transferase(Phosphotransferase) domain 1"/>
    <property type="match status" value="1"/>
</dbReference>
<evidence type="ECO:0000313" key="4">
    <source>
        <dbReference type="Proteomes" id="UP001370490"/>
    </source>
</evidence>
<gene>
    <name evidence="3" type="ORF">RJ641_007098</name>
</gene>
<organism evidence="3 4">
    <name type="scientific">Dillenia turbinata</name>
    <dbReference type="NCBI Taxonomy" id="194707"/>
    <lineage>
        <taxon>Eukaryota</taxon>
        <taxon>Viridiplantae</taxon>
        <taxon>Streptophyta</taxon>
        <taxon>Embryophyta</taxon>
        <taxon>Tracheophyta</taxon>
        <taxon>Spermatophyta</taxon>
        <taxon>Magnoliopsida</taxon>
        <taxon>eudicotyledons</taxon>
        <taxon>Gunneridae</taxon>
        <taxon>Pentapetalae</taxon>
        <taxon>Dilleniales</taxon>
        <taxon>Dilleniaceae</taxon>
        <taxon>Dillenia</taxon>
    </lineage>
</organism>
<keyword evidence="3" id="KW-0418">Kinase</keyword>
<reference evidence="3 4" key="1">
    <citation type="submission" date="2023-12" db="EMBL/GenBank/DDBJ databases">
        <title>A high-quality genome assembly for Dillenia turbinata (Dilleniales).</title>
        <authorList>
            <person name="Chanderbali A."/>
        </authorList>
    </citation>
    <scope>NUCLEOTIDE SEQUENCE [LARGE SCALE GENOMIC DNA]</scope>
    <source>
        <strain evidence="3">LSX21</strain>
        <tissue evidence="3">Leaf</tissue>
    </source>
</reference>
<dbReference type="EMBL" id="JBAMMX010000014">
    <property type="protein sequence ID" value="KAK6928507.1"/>
    <property type="molecule type" value="Genomic_DNA"/>
</dbReference>
<dbReference type="InterPro" id="IPR052611">
    <property type="entry name" value="Plant_RLK_LysM"/>
</dbReference>
<dbReference type="GO" id="GO:0005524">
    <property type="term" value="F:ATP binding"/>
    <property type="evidence" value="ECO:0007669"/>
    <property type="project" value="InterPro"/>
</dbReference>
<keyword evidence="1" id="KW-0732">Signal</keyword>
<dbReference type="AlphaFoldDB" id="A0AAN8VFP8"/>
<feature type="chain" id="PRO_5042870150" evidence="1">
    <location>
        <begin position="25"/>
        <end position="173"/>
    </location>
</feature>
<keyword evidence="4" id="KW-1185">Reference proteome</keyword>
<dbReference type="GO" id="GO:0004672">
    <property type="term" value="F:protein kinase activity"/>
    <property type="evidence" value="ECO:0007669"/>
    <property type="project" value="InterPro"/>
</dbReference>
<dbReference type="Proteomes" id="UP001370490">
    <property type="component" value="Unassembled WGS sequence"/>
</dbReference>